<gene>
    <name evidence="2" type="ORF">BV898_05919</name>
</gene>
<dbReference type="PANTHER" id="PTHR19328:SF75">
    <property type="entry name" value="ALDOSE SUGAR DEHYDROGENASE YLII"/>
    <property type="match status" value="1"/>
</dbReference>
<proteinExistence type="predicted"/>
<evidence type="ECO:0000313" key="2">
    <source>
        <dbReference type="EMBL" id="OQV20126.1"/>
    </source>
</evidence>
<dbReference type="InterPro" id="IPR011041">
    <property type="entry name" value="Quinoprot_gluc/sorb_DH_b-prop"/>
</dbReference>
<dbReference type="InterPro" id="IPR012938">
    <property type="entry name" value="Glc/Sorbosone_DH"/>
</dbReference>
<reference evidence="3" key="1">
    <citation type="submission" date="2017-01" db="EMBL/GenBank/DDBJ databases">
        <title>Comparative genomics of anhydrobiosis in the tardigrade Hypsibius dujardini.</title>
        <authorList>
            <person name="Yoshida Y."/>
            <person name="Koutsovoulos G."/>
            <person name="Laetsch D."/>
            <person name="Stevens L."/>
            <person name="Kumar S."/>
            <person name="Horikawa D."/>
            <person name="Ishino K."/>
            <person name="Komine S."/>
            <person name="Tomita M."/>
            <person name="Blaxter M."/>
            <person name="Arakawa K."/>
        </authorList>
    </citation>
    <scope>NUCLEOTIDE SEQUENCE [LARGE SCALE GENOMIC DNA]</scope>
    <source>
        <strain evidence="3">Z151</strain>
    </source>
</reference>
<dbReference type="AlphaFoldDB" id="A0A1W0WY50"/>
<dbReference type="Pfam" id="PF07995">
    <property type="entry name" value="GSDH"/>
    <property type="match status" value="1"/>
</dbReference>
<dbReference type="EMBL" id="MTYJ01000033">
    <property type="protein sequence ID" value="OQV20126.1"/>
    <property type="molecule type" value="Genomic_DNA"/>
</dbReference>
<accession>A0A1W0WY50</accession>
<dbReference type="Gene3D" id="2.120.10.30">
    <property type="entry name" value="TolB, C-terminal domain"/>
    <property type="match status" value="1"/>
</dbReference>
<evidence type="ECO:0000259" key="1">
    <source>
        <dbReference type="Pfam" id="PF07995"/>
    </source>
</evidence>
<dbReference type="InterPro" id="IPR011042">
    <property type="entry name" value="6-blade_b-propeller_TolB-like"/>
</dbReference>
<organism evidence="2 3">
    <name type="scientific">Hypsibius exemplaris</name>
    <name type="common">Freshwater tardigrade</name>
    <dbReference type="NCBI Taxonomy" id="2072580"/>
    <lineage>
        <taxon>Eukaryota</taxon>
        <taxon>Metazoa</taxon>
        <taxon>Ecdysozoa</taxon>
        <taxon>Tardigrada</taxon>
        <taxon>Eutardigrada</taxon>
        <taxon>Parachela</taxon>
        <taxon>Hypsibioidea</taxon>
        <taxon>Hypsibiidae</taxon>
        <taxon>Hypsibius</taxon>
    </lineage>
</organism>
<feature type="domain" description="Glucose/Sorbosone dehydrogenase" evidence="1">
    <location>
        <begin position="40"/>
        <end position="333"/>
    </location>
</feature>
<sequence length="457" mass="50788">MFCCHCGGGPFGGGPFGGSSTVATALPTRFLCMTLQTDLLQNPVALVQVAPGRLMVAERDGKVQLVDLTSPDQRLSQPEVVLDLSDKVFSKGDHMGLLSITLHPRFRTNGFVFIMYSADTDDREFHHRQLISRFTLSSSNATEIDRFSELVILEIYQSAPTGGQIWFGSDDHILYIAVGDGSRARRRRFDRGSFSGKILRINVDVDPARDGNVPYKIPDDNPFAHQPSTLLPEVFAYGLRNPWRCSEHEQRRESKKGISSCSGTGTARIVCVDVGSKFSDFNIIQKGGMYGWLDEAFSPCHDLESCRNTTKLKSEFKLPICRYLGIAVGGLIYSPWNAYLFADYLRRSFHYLKSTHSGTTWLRGSVEIIDNATTCGPDHSSLSDQTILNLQQTPDKELYVLTVSTDQTGDEPNGHLYRISAPKADAQIKSVRSRQTSLTATISLILCTALQTTMFRF</sequence>
<dbReference type="PANTHER" id="PTHR19328">
    <property type="entry name" value="HEDGEHOG-INTERACTING PROTEIN"/>
    <property type="match status" value="1"/>
</dbReference>
<dbReference type="OrthoDB" id="10266706at2759"/>
<name>A0A1W0WY50_HYPEX</name>
<keyword evidence="3" id="KW-1185">Reference proteome</keyword>
<dbReference type="Proteomes" id="UP000192578">
    <property type="component" value="Unassembled WGS sequence"/>
</dbReference>
<protein>
    <submittedName>
        <fullName evidence="2">HHIP-like protein 1</fullName>
    </submittedName>
</protein>
<evidence type="ECO:0000313" key="3">
    <source>
        <dbReference type="Proteomes" id="UP000192578"/>
    </source>
</evidence>
<dbReference type="SUPFAM" id="SSF50952">
    <property type="entry name" value="Soluble quinoprotein glucose dehydrogenase"/>
    <property type="match status" value="1"/>
</dbReference>
<comment type="caution">
    <text evidence="2">The sequence shown here is derived from an EMBL/GenBank/DDBJ whole genome shotgun (WGS) entry which is preliminary data.</text>
</comment>